<dbReference type="Gene3D" id="1.20.5.170">
    <property type="match status" value="1"/>
</dbReference>
<feature type="domain" description="Trimeric autotransporter adhesin YadA-like stalk" evidence="14">
    <location>
        <begin position="1386"/>
        <end position="1429"/>
    </location>
</feature>
<dbReference type="InterPro" id="IPR045584">
    <property type="entry name" value="Pilin-like"/>
</dbReference>
<dbReference type="CDD" id="cd12820">
    <property type="entry name" value="LbR_YadA-like"/>
    <property type="match status" value="3"/>
</dbReference>
<feature type="domain" description="Trimeric autotransporter adhesin YadA-like head" evidence="13">
    <location>
        <begin position="373"/>
        <end position="396"/>
    </location>
</feature>
<keyword evidence="10" id="KW-0998">Cell outer membrane</keyword>
<dbReference type="InterPro" id="IPR005594">
    <property type="entry name" value="YadA_C"/>
</dbReference>
<evidence type="ECO:0000256" key="9">
    <source>
        <dbReference type="ARBA" id="ARBA00023136"/>
    </source>
</evidence>
<evidence type="ECO:0000256" key="5">
    <source>
        <dbReference type="ARBA" id="ARBA00022452"/>
    </source>
</evidence>
<feature type="transmembrane region" description="Helical" evidence="11">
    <location>
        <begin position="17"/>
        <end position="37"/>
    </location>
</feature>
<evidence type="ECO:0000313" key="15">
    <source>
        <dbReference type="EMBL" id="MDK4512816.1"/>
    </source>
</evidence>
<evidence type="ECO:0000256" key="8">
    <source>
        <dbReference type="ARBA" id="ARBA00022927"/>
    </source>
</evidence>
<evidence type="ECO:0000256" key="3">
    <source>
        <dbReference type="ARBA" id="ARBA00005848"/>
    </source>
</evidence>
<feature type="domain" description="Trimeric autotransporter adhesin YadA-like head" evidence="13">
    <location>
        <begin position="344"/>
        <end position="369"/>
    </location>
</feature>
<dbReference type="Gene3D" id="6.10.250.2120">
    <property type="match status" value="1"/>
</dbReference>
<organism evidence="15 16">
    <name type="scientific">Fusobacterium necrophorum</name>
    <dbReference type="NCBI Taxonomy" id="859"/>
    <lineage>
        <taxon>Bacteria</taxon>
        <taxon>Fusobacteriati</taxon>
        <taxon>Fusobacteriota</taxon>
        <taxon>Fusobacteriia</taxon>
        <taxon>Fusobacteriales</taxon>
        <taxon>Fusobacteriaceae</taxon>
        <taxon>Fusobacterium</taxon>
    </lineage>
</organism>
<evidence type="ECO:0000313" key="16">
    <source>
        <dbReference type="Proteomes" id="UP001173223"/>
    </source>
</evidence>
<dbReference type="InterPro" id="IPR008635">
    <property type="entry name" value="Coiled_stalk_dom"/>
</dbReference>
<dbReference type="EMBL" id="JAMGTK010000024">
    <property type="protein sequence ID" value="MDK4512816.1"/>
    <property type="molecule type" value="Genomic_DNA"/>
</dbReference>
<protein>
    <submittedName>
        <fullName evidence="15">YadA-like family protein</fullName>
    </submittedName>
</protein>
<keyword evidence="9 11" id="KW-0472">Membrane</keyword>
<reference evidence="15" key="2">
    <citation type="submission" date="2022-04" db="EMBL/GenBank/DDBJ databases">
        <authorList>
            <person name="Livingstone P.G."/>
        </authorList>
    </citation>
    <scope>NUCLEOTIDE SEQUENCE</scope>
    <source>
        <strain evidence="15">BRON_8</strain>
    </source>
</reference>
<comment type="similarity">
    <text evidence="3">Belongs to the autotransporter-2 (AT-2) (TC 1.B.40) family.</text>
</comment>
<dbReference type="Gene3D" id="2.20.70.140">
    <property type="match status" value="2"/>
</dbReference>
<dbReference type="Pfam" id="PF21300">
    <property type="entry name" value="LbR_Ice_bind"/>
    <property type="match status" value="1"/>
</dbReference>
<dbReference type="Gene3D" id="3.30.1300.30">
    <property type="entry name" value="GSPII I/J protein-like"/>
    <property type="match status" value="1"/>
</dbReference>
<reference evidence="15" key="1">
    <citation type="journal article" date="2022" name="Gene">
        <title>A genome-led study on the pathogenesis of Fusobacterium necrophorum infections.</title>
        <authorList>
            <person name="Thapa G."/>
            <person name="Jayal A."/>
            <person name="Sikazwe E."/>
            <person name="Perry T."/>
            <person name="Mohammed Al Balushi A."/>
            <person name="Livingstone P."/>
        </authorList>
    </citation>
    <scope>NUCLEOTIDE SEQUENCE</scope>
    <source>
        <strain evidence="15">BRON_8</strain>
    </source>
</reference>
<dbReference type="Pfam" id="PF05658">
    <property type="entry name" value="YadA_head"/>
    <property type="match status" value="3"/>
</dbReference>
<feature type="domain" description="Trimeric autotransporter adhesin YadA-like stalk" evidence="14">
    <location>
        <begin position="659"/>
        <end position="680"/>
    </location>
</feature>
<keyword evidence="4" id="KW-0813">Transport</keyword>
<evidence type="ECO:0000256" key="4">
    <source>
        <dbReference type="ARBA" id="ARBA00022448"/>
    </source>
</evidence>
<comment type="subcellular location">
    <subcellularLocation>
        <location evidence="2">Cell outer membrane</location>
    </subcellularLocation>
    <subcellularLocation>
        <location evidence="1">Cell surface</location>
    </subcellularLocation>
</comment>
<dbReference type="SUPFAM" id="SSF54523">
    <property type="entry name" value="Pili subunits"/>
    <property type="match status" value="1"/>
</dbReference>
<keyword evidence="5" id="KW-1134">Transmembrane beta strand</keyword>
<keyword evidence="11" id="KW-1133">Transmembrane helix</keyword>
<feature type="domain" description="Trimeric autotransporter adhesin YadA-like stalk" evidence="14">
    <location>
        <begin position="1067"/>
        <end position="1100"/>
    </location>
</feature>
<feature type="domain" description="Trimeric autotransporter adhesin YadA-like stalk" evidence="14">
    <location>
        <begin position="938"/>
        <end position="973"/>
    </location>
</feature>
<evidence type="ECO:0000256" key="11">
    <source>
        <dbReference type="SAM" id="Phobius"/>
    </source>
</evidence>
<dbReference type="InterPro" id="IPR008640">
    <property type="entry name" value="Adhesin_Head_dom"/>
</dbReference>
<evidence type="ECO:0000256" key="7">
    <source>
        <dbReference type="ARBA" id="ARBA00022729"/>
    </source>
</evidence>
<dbReference type="InterPro" id="IPR011049">
    <property type="entry name" value="Serralysin-like_metalloprot_C"/>
</dbReference>
<proteinExistence type="inferred from homology"/>
<feature type="domain" description="Trimeric autotransporter adhesin YadA-like stalk" evidence="14">
    <location>
        <begin position="527"/>
        <end position="560"/>
    </location>
</feature>
<keyword evidence="16" id="KW-1185">Reference proteome</keyword>
<gene>
    <name evidence="15" type="ORF">MWG07_11205</name>
</gene>
<dbReference type="Proteomes" id="UP001173223">
    <property type="component" value="Unassembled WGS sequence"/>
</dbReference>
<dbReference type="GO" id="GO:0015031">
    <property type="term" value="P:protein transport"/>
    <property type="evidence" value="ECO:0007669"/>
    <property type="project" value="UniProtKB-KW"/>
</dbReference>
<dbReference type="InterPro" id="IPR048518">
    <property type="entry name" value="IBP_b_roll"/>
</dbReference>
<dbReference type="GO" id="GO:0009279">
    <property type="term" value="C:cell outer membrane"/>
    <property type="evidence" value="ECO:0007669"/>
    <property type="project" value="UniProtKB-SubCell"/>
</dbReference>
<keyword evidence="8" id="KW-0653">Protein transport</keyword>
<name>A0AAW6WDA7_9FUSO</name>
<feature type="domain" description="Trimeric autotransporter adhesin YadA-like C-terminal membrane anchor" evidence="12">
    <location>
        <begin position="1455"/>
        <end position="1508"/>
    </location>
</feature>
<evidence type="ECO:0000256" key="1">
    <source>
        <dbReference type="ARBA" id="ARBA00004241"/>
    </source>
</evidence>
<evidence type="ECO:0000259" key="13">
    <source>
        <dbReference type="Pfam" id="PF05658"/>
    </source>
</evidence>
<dbReference type="GO" id="GO:0009986">
    <property type="term" value="C:cell surface"/>
    <property type="evidence" value="ECO:0007669"/>
    <property type="project" value="UniProtKB-SubCell"/>
</dbReference>
<accession>A0AAW6WDA7</accession>
<feature type="domain" description="Trimeric autotransporter adhesin YadA-like stalk" evidence="14">
    <location>
        <begin position="1186"/>
        <end position="1221"/>
    </location>
</feature>
<dbReference type="Pfam" id="PF05662">
    <property type="entry name" value="YadA_stalk"/>
    <property type="match status" value="6"/>
</dbReference>
<sequence length="1513" mass="160802">MEHNLEKDLRRWLKRKISISLATIVVFAITGSIGFAADPITSAGNNEFTGNNTFKGEKQESTFTVEVKGKATDPKDKSKTLEDQESTVKHTLTAVGSYTRADGKKKIHNEIKKRGQLDSDKPEDQIVFHTLDDTGSHLVARGAKKINGQNGQDSSVTIHSKIFDENNKEIASQTLKHDGIHTVVRNKDSVIANQVKNSIYSHMTGKGMNTVGEKDKFIRQEVKESVVTRLDKDGSSTIVDVITASNTSPSIKDVVEEVEYQMENGKKVRKSKGQLASHILNKNGSTIKVKNGNTIVSEVESGAKLVMDKDASRFTKDLYVGNNVWKDTSAIGNQLVIGNQSNEAKKKDSIAIGFDNSVISEGAVALGKNNVISGQGSVVIGDTNDVSGKKSVAVGALNSVLSKDSVAVGSDNFIDAEGAGSFGRGEATVNSNGTVTHKYKNEGKNSYTFGNYNSIAKGTENNFILGNKVKIEEKINNSVVLGNESTVRKATTETKGTVGGIEFEGFAGQGKPENGVVSVGAEGKERQIINVAAGKVSQDSTDAINGSQLFSAVQKLTDTGLTFQGNDDKLVQRKLGETLVLKGEGVSKEQSEKFEGASGNINVKNSTTGALELQLAKKLQNIESISNGANTITLNTDKVVFNQALHMGTKGNEHQIKFVADGSEDTDAVNFRQLEKAKTRYYSVKSTEKGAGSNYNNDGATGQNAMAAGVKSKASGINSTAVGYDNNVMGANSSAIGHKNIVNKGANNSSAIGEDNIITSSKSIAFGRKNTVKSFSSSAVGTENTIEANSGNSVAMGALNKVETEASNSIVSGRKNAVQQGSSHAVAFGEENTVKGSYIYAFGGENKIIGNDSSAIGKKNEVEGRYNLVLGAENKVKGSHNTVIGEKNEVAKNSEYNFMLGSNIKVKENIKNSIVLGKDSTVEESDVVSIGATGKERKIVHVKEGVADTDAVNVSQLKKYSSDLEKKGLNFAGNDEVSVHRDLGQTLALKGEGVDKAASKDFKGAAGNINVKNSKNGELLLQLAEELKNIKSLSNGENKIILEGDKVVFNKDLHMGNSTAQHQIKYLADGTEDHDAVNLKQLKEYSSDLEKKGLNFAGNDGKVIHKKLGERLEIIGGLEAGADADSKNLRTRVTDDGKLELLLAQNLNLNSITTGNTIINNFGVTIQEGDKKVTLSKDGLDNGGNKIVNVAAGENETDAVNKGQLDKAVAAATTEVTAGKNTYVKETVGEYGQKQYEIGLKDKITLGEGEKSIEVDGEQGTLKVGDKITMDGTTGKATFGKIDLNGEQGTIGGLTNKTWDPNNYVSGQAATEDQLKEVDKKVEDLGNTIGKGYTFAGDKGSVNKKLGDTVKIAGDGETKVTIGNDGVKIGDKIYITKEGLNANNQKIVNVADGTIAQDSKDAVNGGQIHNIVQDINNSINQTNQRVDKLDDRMHRGLANSAAMATLEFLEIGINQATVGAAVGTYRGNQAVAVGVQAAPTENTRVHAKVSVAPSRNNTETMAGVGASWRFNWK</sequence>
<evidence type="ECO:0000256" key="6">
    <source>
        <dbReference type="ARBA" id="ARBA00022692"/>
    </source>
</evidence>
<evidence type="ECO:0000256" key="2">
    <source>
        <dbReference type="ARBA" id="ARBA00004442"/>
    </source>
</evidence>
<dbReference type="Pfam" id="PF03895">
    <property type="entry name" value="YadA_anchor"/>
    <property type="match status" value="1"/>
</dbReference>
<keyword evidence="6 11" id="KW-0812">Transmembrane</keyword>
<feature type="domain" description="Trimeric autotransporter adhesin YadA-like head" evidence="13">
    <location>
        <begin position="700"/>
        <end position="725"/>
    </location>
</feature>
<dbReference type="SUPFAM" id="SSF101967">
    <property type="entry name" value="Adhesin YadA, collagen-binding domain"/>
    <property type="match status" value="7"/>
</dbReference>
<evidence type="ECO:0000256" key="10">
    <source>
        <dbReference type="ARBA" id="ARBA00023237"/>
    </source>
</evidence>
<evidence type="ECO:0000259" key="12">
    <source>
        <dbReference type="Pfam" id="PF03895"/>
    </source>
</evidence>
<keyword evidence="7" id="KW-0732">Signal</keyword>
<dbReference type="Gene3D" id="6.10.250.2040">
    <property type="match status" value="1"/>
</dbReference>
<dbReference type="Gene3D" id="2.150.10.10">
    <property type="entry name" value="Serralysin-like metalloprotease, C-terminal"/>
    <property type="match status" value="5"/>
</dbReference>
<comment type="caution">
    <text evidence="15">The sequence shown here is derived from an EMBL/GenBank/DDBJ whole genome shotgun (WGS) entry which is preliminary data.</text>
</comment>
<evidence type="ECO:0000259" key="14">
    <source>
        <dbReference type="Pfam" id="PF05662"/>
    </source>
</evidence>
<dbReference type="RefSeq" id="WP_285049319.1">
    <property type="nucleotide sequence ID" value="NZ_JAMGTK010000024.1"/>
</dbReference>